<dbReference type="VEuPathDB" id="FungiDB:BO97DRAFT_200912"/>
<dbReference type="AlphaFoldDB" id="A0A395HLE6"/>
<reference evidence="1 2" key="1">
    <citation type="submission" date="2018-02" db="EMBL/GenBank/DDBJ databases">
        <title>The genomes of Aspergillus section Nigri reveals drivers in fungal speciation.</title>
        <authorList>
            <consortium name="DOE Joint Genome Institute"/>
            <person name="Vesth T.C."/>
            <person name="Nybo J."/>
            <person name="Theobald S."/>
            <person name="Brandl J."/>
            <person name="Frisvad J.C."/>
            <person name="Nielsen K.F."/>
            <person name="Lyhne E.K."/>
            <person name="Kogle M.E."/>
            <person name="Kuo A."/>
            <person name="Riley R."/>
            <person name="Clum A."/>
            <person name="Nolan M."/>
            <person name="Lipzen A."/>
            <person name="Salamov A."/>
            <person name="Henrissat B."/>
            <person name="Wiebenga A."/>
            <person name="De vries R.P."/>
            <person name="Grigoriev I.V."/>
            <person name="Mortensen U.H."/>
            <person name="Andersen M.R."/>
            <person name="Baker S.E."/>
        </authorList>
    </citation>
    <scope>NUCLEOTIDE SEQUENCE [LARGE SCALE GENOMIC DNA]</scope>
    <source>
        <strain evidence="1 2">CBS 101889</strain>
    </source>
</reference>
<keyword evidence="2" id="KW-1185">Reference proteome</keyword>
<protein>
    <submittedName>
        <fullName evidence="1">Uncharacterized protein</fullName>
    </submittedName>
</protein>
<dbReference type="EMBL" id="KZ824312">
    <property type="protein sequence ID" value="RAL08590.1"/>
    <property type="molecule type" value="Genomic_DNA"/>
</dbReference>
<sequence>MVVNDNGMRDDRTVDRKGDSCFDYYSRCIWLLVRGRWGDQAIDTVSMTTGSTACSVQSYGAIIRAESWSGKLQPNISRRTDAIWSSDYVHAMVTRCHPTASLTGSAAARAQGDKLPNRGYPIPGATADRIRSTEEYLLSRVSCTCGHDGWCCAAWLDWSSGRSQREWALVCPAGD</sequence>
<evidence type="ECO:0000313" key="2">
    <source>
        <dbReference type="Proteomes" id="UP000248961"/>
    </source>
</evidence>
<evidence type="ECO:0000313" key="1">
    <source>
        <dbReference type="EMBL" id="RAL08590.1"/>
    </source>
</evidence>
<organism evidence="1 2">
    <name type="scientific">Aspergillus homomorphus (strain CBS 101889)</name>
    <dbReference type="NCBI Taxonomy" id="1450537"/>
    <lineage>
        <taxon>Eukaryota</taxon>
        <taxon>Fungi</taxon>
        <taxon>Dikarya</taxon>
        <taxon>Ascomycota</taxon>
        <taxon>Pezizomycotina</taxon>
        <taxon>Eurotiomycetes</taxon>
        <taxon>Eurotiomycetidae</taxon>
        <taxon>Eurotiales</taxon>
        <taxon>Aspergillaceae</taxon>
        <taxon>Aspergillus</taxon>
        <taxon>Aspergillus subgen. Circumdati</taxon>
    </lineage>
</organism>
<gene>
    <name evidence="1" type="ORF">BO97DRAFT_200912</name>
</gene>
<dbReference type="GeneID" id="37194817"/>
<dbReference type="RefSeq" id="XP_025547744.1">
    <property type="nucleotide sequence ID" value="XM_025690528.1"/>
</dbReference>
<dbReference type="Proteomes" id="UP000248961">
    <property type="component" value="Unassembled WGS sequence"/>
</dbReference>
<name>A0A395HLE6_ASPHC</name>
<proteinExistence type="predicted"/>
<accession>A0A395HLE6</accession>